<dbReference type="Proteomes" id="UP000594262">
    <property type="component" value="Unplaced"/>
</dbReference>
<feature type="chain" id="PRO_5029553223" description="Cnidarian restricted protein" evidence="1">
    <location>
        <begin position="27"/>
        <end position="154"/>
    </location>
</feature>
<dbReference type="RefSeq" id="XP_066934502.1">
    <property type="nucleotide sequence ID" value="XM_067078401.1"/>
</dbReference>
<keyword evidence="3" id="KW-1185">Reference proteome</keyword>
<dbReference type="EnsemblMetazoa" id="CLYHEMT012925.1">
    <property type="protein sequence ID" value="CLYHEMP012925.1"/>
    <property type="gene ID" value="CLYHEMG012925"/>
</dbReference>
<dbReference type="AlphaFoldDB" id="A0A7M5WTK8"/>
<dbReference type="RefSeq" id="XP_066934501.1">
    <property type="nucleotide sequence ID" value="XM_067078400.1"/>
</dbReference>
<feature type="signal peptide" evidence="1">
    <location>
        <begin position="1"/>
        <end position="26"/>
    </location>
</feature>
<organism evidence="2 3">
    <name type="scientific">Clytia hemisphaerica</name>
    <dbReference type="NCBI Taxonomy" id="252671"/>
    <lineage>
        <taxon>Eukaryota</taxon>
        <taxon>Metazoa</taxon>
        <taxon>Cnidaria</taxon>
        <taxon>Hydrozoa</taxon>
        <taxon>Hydroidolina</taxon>
        <taxon>Leptothecata</taxon>
        <taxon>Obeliida</taxon>
        <taxon>Clytiidae</taxon>
        <taxon>Clytia</taxon>
    </lineage>
</organism>
<dbReference type="GeneID" id="136822159"/>
<evidence type="ECO:0000313" key="2">
    <source>
        <dbReference type="EnsemblMetazoa" id="CLYHEMP012925.1"/>
    </source>
</evidence>
<accession>A0A7M5WTK8</accession>
<keyword evidence="1" id="KW-0732">Signal</keyword>
<dbReference type="RefSeq" id="XP_066934503.1">
    <property type="nucleotide sequence ID" value="XM_067078402.1"/>
</dbReference>
<evidence type="ECO:0008006" key="4">
    <source>
        <dbReference type="Google" id="ProtNLM"/>
    </source>
</evidence>
<name>A0A7M5WTK8_9CNID</name>
<sequence length="154" mass="17319">MANLTTRHLCLAILTTLGMLTTKFEGCECRSISSWLKDSDYPEVDQKTFGQGSFTLGVPAGHSCAEKNFQVPGGRLICTKTKTNDVMCIPSCKKDLFLRTDYDSHKSVIAKFPIFLCKSGSLFWTDIQNNRLSLPNPRCVKKDDFLNEILEDKE</sequence>
<reference evidence="2" key="1">
    <citation type="submission" date="2021-01" db="UniProtKB">
        <authorList>
            <consortium name="EnsemblMetazoa"/>
        </authorList>
    </citation>
    <scope>IDENTIFICATION</scope>
</reference>
<evidence type="ECO:0000313" key="3">
    <source>
        <dbReference type="Proteomes" id="UP000594262"/>
    </source>
</evidence>
<evidence type="ECO:0000256" key="1">
    <source>
        <dbReference type="SAM" id="SignalP"/>
    </source>
</evidence>
<protein>
    <recommendedName>
        <fullName evidence="4">Cnidarian restricted protein</fullName>
    </recommendedName>
</protein>
<proteinExistence type="predicted"/>